<evidence type="ECO:0000313" key="9">
    <source>
        <dbReference type="EMBL" id="MFC3997662.1"/>
    </source>
</evidence>
<keyword evidence="5" id="KW-0804">Transcription</keyword>
<dbReference type="Proteomes" id="UP001595847">
    <property type="component" value="Unassembled WGS sequence"/>
</dbReference>
<dbReference type="PANTHER" id="PTHR35807:SF1">
    <property type="entry name" value="TRANSCRIPTIONAL REGULATOR REDD"/>
    <property type="match status" value="1"/>
</dbReference>
<dbReference type="InterPro" id="IPR002182">
    <property type="entry name" value="NB-ARC"/>
</dbReference>
<dbReference type="SUPFAM" id="SSF48452">
    <property type="entry name" value="TPR-like"/>
    <property type="match status" value="1"/>
</dbReference>
<keyword evidence="2" id="KW-0677">Repeat</keyword>
<gene>
    <name evidence="9" type="ORF">ACFOVU_17140</name>
</gene>
<evidence type="ECO:0000259" key="8">
    <source>
        <dbReference type="PROSITE" id="PS51755"/>
    </source>
</evidence>
<dbReference type="InterPro" id="IPR016032">
    <property type="entry name" value="Sig_transdc_resp-reg_C-effctor"/>
</dbReference>
<dbReference type="Pfam" id="PF00486">
    <property type="entry name" value="Trans_reg_C"/>
    <property type="match status" value="1"/>
</dbReference>
<sequence length="621" mass="68467">MQMRLLGPLELMVSGRTVTPSAPRLRQVLAVLLLRRNTLVQTSELIDELWGTLPPPSAIPTLQTYVYKLRKIFSDGSAGPDAVKLRTIPSGYTIEVPGDILDVSHFERFVKAGQNLLREGRPEEAADTLSRGLAIWRGPALVDVEKGELLSGQATRLEESRLRALELRIEADLQLGRHDALVGELRTLSVEQPLHEGLHAKLMVALHKAGRRYEALEAYRRLRETLVEELGLEPSLEVRRIHQEVLSSEEPLGGRRQTERAVAQSRGRQPYAPAQVPPSVTRFIGHEKELRLIEDGLVGGGHDGASVRVVSISGMPGVGKTALAVHAAHRIRGHFPDGQLFAKLCEAPRSPASPSRVLDGFLRALGVPPEWIPHDLEECGKLFRTCTADRRMLIVLDDAASAAQVEHLMPGRAQSGVIVTNRSHIMPESQAVFLGSLHMDEGIDLLKGIVGAQRVEGEKRAAEGIIRACGGLPLAIRVVGSRLAATPGLPLCGLVRELHDTSMRLDYLRFQGLDLRERYHSSYEGLDKQEQSVFRLLSVVDDGVFSSAKAARQLDMTVAQVEPLLARLVEKHLLQVWQHDGRAEVHYGFHELIKLYARERLEQDAREAGDPAADPTARLQG</sequence>
<keyword evidence="4 6" id="KW-0238">DNA-binding</keyword>
<feature type="region of interest" description="Disordered" evidence="7">
    <location>
        <begin position="250"/>
        <end position="277"/>
    </location>
</feature>
<evidence type="ECO:0000256" key="2">
    <source>
        <dbReference type="ARBA" id="ARBA00022737"/>
    </source>
</evidence>
<dbReference type="Gene3D" id="3.40.50.300">
    <property type="entry name" value="P-loop containing nucleotide triphosphate hydrolases"/>
    <property type="match status" value="1"/>
</dbReference>
<dbReference type="EMBL" id="JBHSBH010000010">
    <property type="protein sequence ID" value="MFC3997662.1"/>
    <property type="molecule type" value="Genomic_DNA"/>
</dbReference>
<evidence type="ECO:0000256" key="3">
    <source>
        <dbReference type="ARBA" id="ARBA00023015"/>
    </source>
</evidence>
<organism evidence="9 10">
    <name type="scientific">Nocardiopsis sediminis</name>
    <dbReference type="NCBI Taxonomy" id="1778267"/>
    <lineage>
        <taxon>Bacteria</taxon>
        <taxon>Bacillati</taxon>
        <taxon>Actinomycetota</taxon>
        <taxon>Actinomycetes</taxon>
        <taxon>Streptosporangiales</taxon>
        <taxon>Nocardiopsidaceae</taxon>
        <taxon>Nocardiopsis</taxon>
    </lineage>
</organism>
<evidence type="ECO:0000256" key="5">
    <source>
        <dbReference type="ARBA" id="ARBA00023163"/>
    </source>
</evidence>
<dbReference type="InterPro" id="IPR027417">
    <property type="entry name" value="P-loop_NTPase"/>
</dbReference>
<keyword evidence="3" id="KW-0805">Transcription regulation</keyword>
<comment type="similarity">
    <text evidence="1">Belongs to the AfsR/DnrI/RedD regulatory family.</text>
</comment>
<dbReference type="Pfam" id="PF03704">
    <property type="entry name" value="BTAD"/>
    <property type="match status" value="1"/>
</dbReference>
<dbReference type="PANTHER" id="PTHR35807">
    <property type="entry name" value="TRANSCRIPTIONAL REGULATOR REDD-RELATED"/>
    <property type="match status" value="1"/>
</dbReference>
<dbReference type="InterPro" id="IPR001867">
    <property type="entry name" value="OmpR/PhoB-type_DNA-bd"/>
</dbReference>
<keyword evidence="10" id="KW-1185">Reference proteome</keyword>
<dbReference type="InterPro" id="IPR005158">
    <property type="entry name" value="BTAD"/>
</dbReference>
<dbReference type="Pfam" id="PF00931">
    <property type="entry name" value="NB-ARC"/>
    <property type="match status" value="1"/>
</dbReference>
<feature type="domain" description="OmpR/PhoB-type" evidence="8">
    <location>
        <begin position="1"/>
        <end position="96"/>
    </location>
</feature>
<name>A0ABV8FRQ1_9ACTN</name>
<dbReference type="SMART" id="SM00862">
    <property type="entry name" value="Trans_reg_C"/>
    <property type="match status" value="1"/>
</dbReference>
<evidence type="ECO:0000256" key="1">
    <source>
        <dbReference type="ARBA" id="ARBA00005820"/>
    </source>
</evidence>
<feature type="DNA-binding region" description="OmpR/PhoB-type" evidence="6">
    <location>
        <begin position="1"/>
        <end position="96"/>
    </location>
</feature>
<dbReference type="Gene3D" id="1.10.10.10">
    <property type="entry name" value="Winged helix-like DNA-binding domain superfamily/Winged helix DNA-binding domain"/>
    <property type="match status" value="1"/>
</dbReference>
<proteinExistence type="inferred from homology"/>
<dbReference type="Gene3D" id="1.25.40.10">
    <property type="entry name" value="Tetratricopeptide repeat domain"/>
    <property type="match status" value="1"/>
</dbReference>
<evidence type="ECO:0000313" key="10">
    <source>
        <dbReference type="Proteomes" id="UP001595847"/>
    </source>
</evidence>
<dbReference type="SMART" id="SM01043">
    <property type="entry name" value="BTAD"/>
    <property type="match status" value="1"/>
</dbReference>
<comment type="caution">
    <text evidence="9">The sequence shown here is derived from an EMBL/GenBank/DDBJ whole genome shotgun (WGS) entry which is preliminary data.</text>
</comment>
<dbReference type="SUPFAM" id="SSF52540">
    <property type="entry name" value="P-loop containing nucleoside triphosphate hydrolases"/>
    <property type="match status" value="1"/>
</dbReference>
<evidence type="ECO:0000256" key="6">
    <source>
        <dbReference type="PROSITE-ProRule" id="PRU01091"/>
    </source>
</evidence>
<dbReference type="PRINTS" id="PR00364">
    <property type="entry name" value="DISEASERSIST"/>
</dbReference>
<evidence type="ECO:0000256" key="4">
    <source>
        <dbReference type="ARBA" id="ARBA00023125"/>
    </source>
</evidence>
<dbReference type="InterPro" id="IPR051677">
    <property type="entry name" value="AfsR-DnrI-RedD_regulator"/>
</dbReference>
<dbReference type="InterPro" id="IPR042197">
    <property type="entry name" value="Apaf_helical"/>
</dbReference>
<dbReference type="InterPro" id="IPR011990">
    <property type="entry name" value="TPR-like_helical_dom_sf"/>
</dbReference>
<dbReference type="SUPFAM" id="SSF46894">
    <property type="entry name" value="C-terminal effector domain of the bipartite response regulators"/>
    <property type="match status" value="1"/>
</dbReference>
<reference evidence="10" key="1">
    <citation type="journal article" date="2019" name="Int. J. Syst. Evol. Microbiol.">
        <title>The Global Catalogue of Microorganisms (GCM) 10K type strain sequencing project: providing services to taxonomists for standard genome sequencing and annotation.</title>
        <authorList>
            <consortium name="The Broad Institute Genomics Platform"/>
            <consortium name="The Broad Institute Genome Sequencing Center for Infectious Disease"/>
            <person name="Wu L."/>
            <person name="Ma J."/>
        </authorList>
    </citation>
    <scope>NUCLEOTIDE SEQUENCE [LARGE SCALE GENOMIC DNA]</scope>
    <source>
        <strain evidence="10">TBRC 1826</strain>
    </source>
</reference>
<dbReference type="PROSITE" id="PS51755">
    <property type="entry name" value="OMPR_PHOB"/>
    <property type="match status" value="1"/>
</dbReference>
<dbReference type="RefSeq" id="WP_378534782.1">
    <property type="nucleotide sequence ID" value="NZ_JBHSBH010000010.1"/>
</dbReference>
<dbReference type="Gene3D" id="1.10.8.430">
    <property type="entry name" value="Helical domain of apoptotic protease-activating factors"/>
    <property type="match status" value="1"/>
</dbReference>
<dbReference type="InterPro" id="IPR036388">
    <property type="entry name" value="WH-like_DNA-bd_sf"/>
</dbReference>
<dbReference type="CDD" id="cd15831">
    <property type="entry name" value="BTAD"/>
    <property type="match status" value="1"/>
</dbReference>
<evidence type="ECO:0000256" key="7">
    <source>
        <dbReference type="SAM" id="MobiDB-lite"/>
    </source>
</evidence>
<protein>
    <submittedName>
        <fullName evidence="9">BTAD domain-containing putative transcriptional regulator</fullName>
    </submittedName>
</protein>
<accession>A0ABV8FRQ1</accession>